<dbReference type="AlphaFoldDB" id="A0A6A4FIU7"/>
<evidence type="ECO:0000313" key="3">
    <source>
        <dbReference type="EMBL" id="KAE9335542.1"/>
    </source>
</evidence>
<dbReference type="InterPro" id="IPR046341">
    <property type="entry name" value="SET_dom_sf"/>
</dbReference>
<keyword evidence="4" id="KW-1185">Reference proteome</keyword>
<feature type="region of interest" description="Disordered" evidence="1">
    <location>
        <begin position="449"/>
        <end position="468"/>
    </location>
</feature>
<name>A0A6A4FIU7_9STRA</name>
<dbReference type="SMART" id="SM00317">
    <property type="entry name" value="SET"/>
    <property type="match status" value="1"/>
</dbReference>
<dbReference type="EMBL" id="QXFT01000800">
    <property type="protein sequence ID" value="KAE9335542.1"/>
    <property type="molecule type" value="Genomic_DNA"/>
</dbReference>
<protein>
    <recommendedName>
        <fullName evidence="2">SET domain-containing protein</fullName>
    </recommendedName>
</protein>
<proteinExistence type="predicted"/>
<organism evidence="3 4">
    <name type="scientific">Phytophthora rubi</name>
    <dbReference type="NCBI Taxonomy" id="129364"/>
    <lineage>
        <taxon>Eukaryota</taxon>
        <taxon>Sar</taxon>
        <taxon>Stramenopiles</taxon>
        <taxon>Oomycota</taxon>
        <taxon>Peronosporomycetes</taxon>
        <taxon>Peronosporales</taxon>
        <taxon>Peronosporaceae</taxon>
        <taxon>Phytophthora</taxon>
    </lineage>
</organism>
<reference evidence="3 4" key="1">
    <citation type="submission" date="2018-08" db="EMBL/GenBank/DDBJ databases">
        <title>Genomic investigation of the strawberry pathogen Phytophthora fragariae indicates pathogenicity is determined by transcriptional variation in three key races.</title>
        <authorList>
            <person name="Adams T.M."/>
            <person name="Armitage A.D."/>
            <person name="Sobczyk M.K."/>
            <person name="Bates H.J."/>
            <person name="Dunwell J.M."/>
            <person name="Nellist C.F."/>
            <person name="Harrison R.J."/>
        </authorList>
    </citation>
    <scope>NUCLEOTIDE SEQUENCE [LARGE SCALE GENOMIC DNA]</scope>
    <source>
        <strain evidence="3 4">SCRP333</strain>
    </source>
</reference>
<dbReference type="PANTHER" id="PTHR34409:SF1">
    <property type="entry name" value="MYB-LIKE DOMAIN-CONTAINING PROTEIN"/>
    <property type="match status" value="1"/>
</dbReference>
<evidence type="ECO:0000256" key="1">
    <source>
        <dbReference type="SAM" id="MobiDB-lite"/>
    </source>
</evidence>
<dbReference type="InterPro" id="IPR001214">
    <property type="entry name" value="SET_dom"/>
</dbReference>
<feature type="compositionally biased region" description="Low complexity" evidence="1">
    <location>
        <begin position="13"/>
        <end position="34"/>
    </location>
</feature>
<feature type="region of interest" description="Disordered" evidence="1">
    <location>
        <begin position="352"/>
        <end position="379"/>
    </location>
</feature>
<feature type="region of interest" description="Disordered" evidence="1">
    <location>
        <begin position="552"/>
        <end position="575"/>
    </location>
</feature>
<dbReference type="PROSITE" id="PS50280">
    <property type="entry name" value="SET"/>
    <property type="match status" value="1"/>
</dbReference>
<gene>
    <name evidence="3" type="ORF">PR003_g12951</name>
</gene>
<dbReference type="SUPFAM" id="SSF82199">
    <property type="entry name" value="SET domain"/>
    <property type="match status" value="1"/>
</dbReference>
<dbReference type="Proteomes" id="UP000434957">
    <property type="component" value="Unassembled WGS sequence"/>
</dbReference>
<feature type="region of interest" description="Disordered" evidence="1">
    <location>
        <begin position="1"/>
        <end position="47"/>
    </location>
</feature>
<dbReference type="Gene3D" id="2.170.270.10">
    <property type="entry name" value="SET domain"/>
    <property type="match status" value="1"/>
</dbReference>
<evidence type="ECO:0000313" key="4">
    <source>
        <dbReference type="Proteomes" id="UP000434957"/>
    </source>
</evidence>
<evidence type="ECO:0000259" key="2">
    <source>
        <dbReference type="PROSITE" id="PS50280"/>
    </source>
</evidence>
<dbReference type="Pfam" id="PF00856">
    <property type="entry name" value="SET"/>
    <property type="match status" value="1"/>
</dbReference>
<dbReference type="PANTHER" id="PTHR34409">
    <property type="entry name" value="SET DOMAIN-CONTAINING PROTEIN"/>
    <property type="match status" value="1"/>
</dbReference>
<feature type="domain" description="SET" evidence="2">
    <location>
        <begin position="174"/>
        <end position="295"/>
    </location>
</feature>
<accession>A0A6A4FIU7</accession>
<comment type="caution">
    <text evidence="3">The sequence shown here is derived from an EMBL/GenBank/DDBJ whole genome shotgun (WGS) entry which is preliminary data.</text>
</comment>
<sequence>MRSTPSVEPPATPLATARRPPSPTTSSPVLLETPSKAPLRPIAPRTNLGASARRFGRQARHHAAEPYARARPVTRQARTPVVNTTLEIPQRVRPAATHPGDVFVPASWPYGVVHLREQFNPLATIFPAVPHFGWCDCSSPCRVGSCRNSLMSLYCNINSCPFIGKCGNGLEEPAKVFLGRSTRTSVLGVVAAEAIGAGEVLGQYLGEMKHVRVSRADRPRNYGFRLMMKQRSKKPNRPARVAINAEHMGGLMRFVNHSCKPVAKFIELADGRRATVVVATTEGIHHGQEVTLDYGDDLWIHELAVVVHGRRGKEAIDEKANVIEMDDEADQDQRFIEPDFRLKLARTTVSTRTTTEKACSWPPPTSPESTRTRQSPTDRLRVPRRLRATRPGRASFRIFSHRPWSTKVWKPSHEHHAPRYCKHIKPHPLRVLLQDRRSRVVRLPTLQRAPEEQPAVQGRLSGKRANKNTKSKYQNFSNRLGGGDLTEFRDTIGAKRGLEEDKEMLEASYAKARRIRTVNATTALKTKLAGLENATNSMGGSFMETILLLREENERKAEDRRAEEEQRRRDDIAAR</sequence>